<feature type="region of interest" description="Disordered" evidence="2">
    <location>
        <begin position="1"/>
        <end position="25"/>
    </location>
</feature>
<feature type="domain" description="CCAAT-binding factor" evidence="3">
    <location>
        <begin position="355"/>
        <end position="510"/>
    </location>
</feature>
<dbReference type="EMBL" id="CAKXYY010000007">
    <property type="protein sequence ID" value="CAH2352672.1"/>
    <property type="molecule type" value="Genomic_DNA"/>
</dbReference>
<feature type="compositionally biased region" description="Acidic residues" evidence="2">
    <location>
        <begin position="226"/>
        <end position="239"/>
    </location>
</feature>
<keyword evidence="5" id="KW-1185">Reference proteome</keyword>
<feature type="region of interest" description="Disordered" evidence="2">
    <location>
        <begin position="226"/>
        <end position="245"/>
    </location>
</feature>
<dbReference type="PANTHER" id="PTHR12455">
    <property type="entry name" value="NUCLEOLAR COMPLEX PROTEIN 4"/>
    <property type="match status" value="1"/>
</dbReference>
<dbReference type="AlphaFoldDB" id="A0A9P0VY97"/>
<dbReference type="GO" id="GO:0030692">
    <property type="term" value="C:Noc4p-Nop14p complex"/>
    <property type="evidence" value="ECO:0007669"/>
    <property type="project" value="TreeGrafter"/>
</dbReference>
<dbReference type="PANTHER" id="PTHR12455:SF0">
    <property type="entry name" value="NUCLEOLAR COMPLEX PROTEIN 4 HOMOLOG"/>
    <property type="match status" value="1"/>
</dbReference>
<evidence type="ECO:0000313" key="4">
    <source>
        <dbReference type="EMBL" id="CAH2352672.1"/>
    </source>
</evidence>
<evidence type="ECO:0000259" key="3">
    <source>
        <dbReference type="Pfam" id="PF03914"/>
    </source>
</evidence>
<dbReference type="InterPro" id="IPR027193">
    <property type="entry name" value="Noc4"/>
</dbReference>
<dbReference type="GO" id="GO:0032040">
    <property type="term" value="C:small-subunit processome"/>
    <property type="evidence" value="ECO:0007669"/>
    <property type="project" value="TreeGrafter"/>
</dbReference>
<evidence type="ECO:0000256" key="1">
    <source>
        <dbReference type="ARBA" id="ARBA00007797"/>
    </source>
</evidence>
<dbReference type="InterPro" id="IPR005612">
    <property type="entry name" value="CCAAT-binding_factor"/>
</dbReference>
<organism evidence="4 5">
    <name type="scientific">[Candida] railenensis</name>
    <dbReference type="NCBI Taxonomy" id="45579"/>
    <lineage>
        <taxon>Eukaryota</taxon>
        <taxon>Fungi</taxon>
        <taxon>Dikarya</taxon>
        <taxon>Ascomycota</taxon>
        <taxon>Saccharomycotina</taxon>
        <taxon>Pichiomycetes</taxon>
        <taxon>Debaryomycetaceae</taxon>
        <taxon>Kurtzmaniella</taxon>
    </lineage>
</organism>
<dbReference type="GO" id="GO:0042254">
    <property type="term" value="P:ribosome biogenesis"/>
    <property type="evidence" value="ECO:0007669"/>
    <property type="project" value="InterPro"/>
</dbReference>
<evidence type="ECO:0000256" key="2">
    <source>
        <dbReference type="SAM" id="MobiDB-lite"/>
    </source>
</evidence>
<evidence type="ECO:0000313" key="5">
    <source>
        <dbReference type="Proteomes" id="UP000837801"/>
    </source>
</evidence>
<sequence>MAGAKRKSTKGAASQVAKKTKGVSGGITTLSDEEINSIASQINEQRSYNSIVQLLDELKSLKSILSKKENDKVEGTSRLLTLTIFKCFNKLYEDNLLVAKKSYDEKKTLVVKWLLDKYESFKAILLDWLSTADFSYETSIQLDMLDIYMSLIKLEATHMSSDQAYFPTQTYKKLIQNLLKVNTFPLEIDGTSSNFILEEFNTKYFSKYWDLQFYFYYVLQEEEEQQQQDAEEGEEERDVEVEQKKGTQSTVFGNFYRLALTCPKLLFDIEDQKSSPNWSTPNSLPSIAYKSSAFKTAFQKTIMNILSLPSIQTNQYKSILLVLHKRIIPYMAQPQNLMDFLTDCYNITDDEVVPILALNSLYELMKRYNLEYPEFYTKLYSLLTPNLLYTRYRSRFFRLCDLFLSSTHLSSNLVASFIKKLARLSLRASASGVVIVIPFIYNLLKRHPSCMVMIHRPSELDAASSSSKKSYTDTFNNDETDPLRTGAIDSSLWELETLMSHYHPNIATLAKIFAEPFRKLTYNMEDFLDWSYITLLDSEKTRRYRGLAALEYQQWDKVLGDEGNTYISGWKF</sequence>
<proteinExistence type="inferred from homology"/>
<name>A0A9P0VY97_9ASCO</name>
<dbReference type="OrthoDB" id="10263185at2759"/>
<protein>
    <submittedName>
        <fullName evidence="4">Nucleolar complex protein 4</fullName>
    </submittedName>
</protein>
<dbReference type="Pfam" id="PF03914">
    <property type="entry name" value="CBF"/>
    <property type="match status" value="1"/>
</dbReference>
<reference evidence="4" key="1">
    <citation type="submission" date="2022-03" db="EMBL/GenBank/DDBJ databases">
        <authorList>
            <person name="Legras J.-L."/>
            <person name="Devillers H."/>
            <person name="Grondin C."/>
        </authorList>
    </citation>
    <scope>NUCLEOTIDE SEQUENCE</scope>
    <source>
        <strain evidence="4">CLIB 1423</strain>
    </source>
</reference>
<dbReference type="Proteomes" id="UP000837801">
    <property type="component" value="Unassembled WGS sequence"/>
</dbReference>
<comment type="caution">
    <text evidence="4">The sequence shown here is derived from an EMBL/GenBank/DDBJ whole genome shotgun (WGS) entry which is preliminary data.</text>
</comment>
<comment type="similarity">
    <text evidence="1">Belongs to the CBF/MAK21 family.</text>
</comment>
<accession>A0A9P0VY97</accession>
<gene>
    <name evidence="4" type="ORF">CLIB1423_07S04918</name>
</gene>